<gene>
    <name evidence="1" type="ORF">ERX40_02455</name>
</gene>
<keyword evidence="2" id="KW-1185">Reference proteome</keyword>
<protein>
    <submittedName>
        <fullName evidence="1">Uncharacterized protein</fullName>
    </submittedName>
</protein>
<dbReference type="Proteomes" id="UP000295280">
    <property type="component" value="Unassembled WGS sequence"/>
</dbReference>
<evidence type="ECO:0000313" key="2">
    <source>
        <dbReference type="Proteomes" id="UP000295280"/>
    </source>
</evidence>
<proteinExistence type="predicted"/>
<dbReference type="EMBL" id="SCWD01000001">
    <property type="protein sequence ID" value="TDM04050.1"/>
    <property type="molecule type" value="Genomic_DNA"/>
</dbReference>
<accession>A0A9Q8CNU8</accession>
<sequence>MIKLDYNAAVRKQMNQFIKDNFSPSLKVIAKEISINYTMFADWYRGDRNVGDATLKKIEKFLRNHTK</sequence>
<name>A0A9Q8CNU8_9STAP</name>
<reference evidence="1 2" key="1">
    <citation type="submission" date="2019-01" db="EMBL/GenBank/DDBJ databases">
        <title>Draft genome sequences of the type strains of six Macrococcus species.</title>
        <authorList>
            <person name="Mazhar S."/>
            <person name="Altermann E."/>
            <person name="Hill C."/>
            <person name="Mcauliffe O."/>
        </authorList>
    </citation>
    <scope>NUCLEOTIDE SEQUENCE [LARGE SCALE GENOMIC DNA]</scope>
    <source>
        <strain evidence="1 2">ATCC 51828</strain>
    </source>
</reference>
<dbReference type="RefSeq" id="WP_133416910.1">
    <property type="nucleotide sequence ID" value="NZ_SCWD01000001.1"/>
</dbReference>
<dbReference type="AlphaFoldDB" id="A0A9Q8CNU8"/>
<evidence type="ECO:0000313" key="1">
    <source>
        <dbReference type="EMBL" id="TDM04050.1"/>
    </source>
</evidence>
<comment type="caution">
    <text evidence="1">The sequence shown here is derived from an EMBL/GenBank/DDBJ whole genome shotgun (WGS) entry which is preliminary data.</text>
</comment>
<organism evidence="1 2">
    <name type="scientific">Macrococcus carouselicus</name>
    <dbReference type="NCBI Taxonomy" id="69969"/>
    <lineage>
        <taxon>Bacteria</taxon>
        <taxon>Bacillati</taxon>
        <taxon>Bacillota</taxon>
        <taxon>Bacilli</taxon>
        <taxon>Bacillales</taxon>
        <taxon>Staphylococcaceae</taxon>
        <taxon>Macrococcus</taxon>
    </lineage>
</organism>